<dbReference type="Gene3D" id="1.10.260.40">
    <property type="entry name" value="lambda repressor-like DNA-binding domains"/>
    <property type="match status" value="1"/>
</dbReference>
<proteinExistence type="predicted"/>
<dbReference type="InParanoid" id="A0A1B1YRS4"/>
<dbReference type="InterPro" id="IPR010982">
    <property type="entry name" value="Lambda_DNA-bd_dom_sf"/>
</dbReference>
<organism evidence="2 3">
    <name type="scientific">Immundisolibacter cernigliae</name>
    <dbReference type="NCBI Taxonomy" id="1810504"/>
    <lineage>
        <taxon>Bacteria</taxon>
        <taxon>Pseudomonadati</taxon>
        <taxon>Pseudomonadota</taxon>
        <taxon>Gammaproteobacteria</taxon>
        <taxon>Immundisolibacterales</taxon>
        <taxon>Immundisolibacteraceae</taxon>
        <taxon>Immundisolibacter</taxon>
    </lineage>
</organism>
<dbReference type="PROSITE" id="PS50943">
    <property type="entry name" value="HTH_CROC1"/>
    <property type="match status" value="1"/>
</dbReference>
<dbReference type="STRING" id="1810504.PG2T_03835"/>
<gene>
    <name evidence="2" type="ORF">PG2T_03835</name>
</gene>
<name>A0A1B1YRS4_9GAMM</name>
<dbReference type="CDD" id="cd00093">
    <property type="entry name" value="HTH_XRE"/>
    <property type="match status" value="1"/>
</dbReference>
<dbReference type="InterPro" id="IPR001387">
    <property type="entry name" value="Cro/C1-type_HTH"/>
</dbReference>
<dbReference type="RefSeq" id="WP_068802906.1">
    <property type="nucleotide sequence ID" value="NZ_CP014671.1"/>
</dbReference>
<dbReference type="SUPFAM" id="SSF47413">
    <property type="entry name" value="lambda repressor-like DNA-binding domains"/>
    <property type="match status" value="1"/>
</dbReference>
<dbReference type="AlphaFoldDB" id="A0A1B1YRS4"/>
<dbReference type="GO" id="GO:0003677">
    <property type="term" value="F:DNA binding"/>
    <property type="evidence" value="ECO:0007669"/>
    <property type="project" value="InterPro"/>
</dbReference>
<dbReference type="OrthoDB" id="9792093at2"/>
<protein>
    <submittedName>
        <fullName evidence="2">Transcriptional regulator</fullName>
    </submittedName>
</protein>
<keyword evidence="3" id="KW-1185">Reference proteome</keyword>
<dbReference type="Pfam" id="PF13560">
    <property type="entry name" value="HTH_31"/>
    <property type="match status" value="1"/>
</dbReference>
<evidence type="ECO:0000313" key="3">
    <source>
        <dbReference type="Proteomes" id="UP000092952"/>
    </source>
</evidence>
<evidence type="ECO:0000313" key="2">
    <source>
        <dbReference type="EMBL" id="ANX03409.1"/>
    </source>
</evidence>
<dbReference type="Proteomes" id="UP000092952">
    <property type="component" value="Chromosome"/>
</dbReference>
<evidence type="ECO:0000259" key="1">
    <source>
        <dbReference type="PROSITE" id="PS50943"/>
    </source>
</evidence>
<accession>A0A1B1YRS4</accession>
<dbReference type="EMBL" id="CP014671">
    <property type="protein sequence ID" value="ANX03409.1"/>
    <property type="molecule type" value="Genomic_DNA"/>
</dbReference>
<sequence length="92" mass="10115">MKTHADLKKALLRNPEVRAEYDALEDEFALIAQLIEARARAGLTQAQVAERMGTQQTAVARLEGGRVRPSLATLRRYAEATGARIVVRLEAA</sequence>
<dbReference type="KEGG" id="gbi:PG2T_03835"/>
<reference evidence="3" key="1">
    <citation type="submission" date="2016-03" db="EMBL/GenBank/DDBJ databases">
        <title>Complete genome sequence of Solimmundus cernigliae, representing a novel lineage of polycyclic aromatic hydrocarbon degraders within the Gammaproteobacteria.</title>
        <authorList>
            <person name="Singleton D.R."/>
            <person name="Dickey A.N."/>
            <person name="Scholl E.H."/>
            <person name="Wright F.A."/>
            <person name="Aitken M.D."/>
        </authorList>
    </citation>
    <scope>NUCLEOTIDE SEQUENCE [LARGE SCALE GENOMIC DNA]</scope>
    <source>
        <strain evidence="3">TR3.2</strain>
    </source>
</reference>
<dbReference type="SMART" id="SM00530">
    <property type="entry name" value="HTH_XRE"/>
    <property type="match status" value="1"/>
</dbReference>
<feature type="domain" description="HTH cro/C1-type" evidence="1">
    <location>
        <begin position="34"/>
        <end position="88"/>
    </location>
</feature>